<name>A0AAN6XYQ3_9PEZI</name>
<dbReference type="AlphaFoldDB" id="A0AAN6XYQ3"/>
<sequence length="105" mass="10883">MKFSVISTIALIGAVQAAPSAVVNLPADMSPRAAFNEAEVFSFAPPASCSILGCISVIGAAKCVKEAIEDDDYKAILDCGKKKDLCSCAGCFSALGDFLDKWGIC</sequence>
<evidence type="ECO:0000313" key="2">
    <source>
        <dbReference type="EMBL" id="KAK4209100.1"/>
    </source>
</evidence>
<feature type="chain" id="PRO_5043016587" description="Fungal calcium binding protein domain-containing protein" evidence="1">
    <location>
        <begin position="18"/>
        <end position="105"/>
    </location>
</feature>
<comment type="caution">
    <text evidence="2">The sequence shown here is derived from an EMBL/GenBank/DDBJ whole genome shotgun (WGS) entry which is preliminary data.</text>
</comment>
<evidence type="ECO:0000313" key="3">
    <source>
        <dbReference type="Proteomes" id="UP001301769"/>
    </source>
</evidence>
<reference evidence="2" key="1">
    <citation type="journal article" date="2023" name="Mol. Phylogenet. Evol.">
        <title>Genome-scale phylogeny and comparative genomics of the fungal order Sordariales.</title>
        <authorList>
            <person name="Hensen N."/>
            <person name="Bonometti L."/>
            <person name="Westerberg I."/>
            <person name="Brannstrom I.O."/>
            <person name="Guillou S."/>
            <person name="Cros-Aarteil S."/>
            <person name="Calhoun S."/>
            <person name="Haridas S."/>
            <person name="Kuo A."/>
            <person name="Mondo S."/>
            <person name="Pangilinan J."/>
            <person name="Riley R."/>
            <person name="LaButti K."/>
            <person name="Andreopoulos B."/>
            <person name="Lipzen A."/>
            <person name="Chen C."/>
            <person name="Yan M."/>
            <person name="Daum C."/>
            <person name="Ng V."/>
            <person name="Clum A."/>
            <person name="Steindorff A."/>
            <person name="Ohm R.A."/>
            <person name="Martin F."/>
            <person name="Silar P."/>
            <person name="Natvig D.O."/>
            <person name="Lalanne C."/>
            <person name="Gautier V."/>
            <person name="Ament-Velasquez S.L."/>
            <person name="Kruys A."/>
            <person name="Hutchinson M.I."/>
            <person name="Powell A.J."/>
            <person name="Barry K."/>
            <person name="Miller A.N."/>
            <person name="Grigoriev I.V."/>
            <person name="Debuchy R."/>
            <person name="Gladieux P."/>
            <person name="Hiltunen Thoren M."/>
            <person name="Johannesson H."/>
        </authorList>
    </citation>
    <scope>NUCLEOTIDE SEQUENCE</scope>
    <source>
        <strain evidence="2">PSN293</strain>
    </source>
</reference>
<feature type="signal peptide" evidence="1">
    <location>
        <begin position="1"/>
        <end position="17"/>
    </location>
</feature>
<evidence type="ECO:0008006" key="4">
    <source>
        <dbReference type="Google" id="ProtNLM"/>
    </source>
</evidence>
<keyword evidence="1" id="KW-0732">Signal</keyword>
<gene>
    <name evidence="2" type="ORF">QBC37DRAFT_295254</name>
</gene>
<organism evidence="2 3">
    <name type="scientific">Rhypophila decipiens</name>
    <dbReference type="NCBI Taxonomy" id="261697"/>
    <lineage>
        <taxon>Eukaryota</taxon>
        <taxon>Fungi</taxon>
        <taxon>Dikarya</taxon>
        <taxon>Ascomycota</taxon>
        <taxon>Pezizomycotina</taxon>
        <taxon>Sordariomycetes</taxon>
        <taxon>Sordariomycetidae</taxon>
        <taxon>Sordariales</taxon>
        <taxon>Naviculisporaceae</taxon>
        <taxon>Rhypophila</taxon>
    </lineage>
</organism>
<reference evidence="2" key="2">
    <citation type="submission" date="2023-05" db="EMBL/GenBank/DDBJ databases">
        <authorList>
            <consortium name="Lawrence Berkeley National Laboratory"/>
            <person name="Steindorff A."/>
            <person name="Hensen N."/>
            <person name="Bonometti L."/>
            <person name="Westerberg I."/>
            <person name="Brannstrom I.O."/>
            <person name="Guillou S."/>
            <person name="Cros-Aarteil S."/>
            <person name="Calhoun S."/>
            <person name="Haridas S."/>
            <person name="Kuo A."/>
            <person name="Mondo S."/>
            <person name="Pangilinan J."/>
            <person name="Riley R."/>
            <person name="Labutti K."/>
            <person name="Andreopoulos B."/>
            <person name="Lipzen A."/>
            <person name="Chen C."/>
            <person name="Yanf M."/>
            <person name="Daum C."/>
            <person name="Ng V."/>
            <person name="Clum A."/>
            <person name="Ohm R."/>
            <person name="Martin F."/>
            <person name="Silar P."/>
            <person name="Natvig D."/>
            <person name="Lalanne C."/>
            <person name="Gautier V."/>
            <person name="Ament-Velasquez S.L."/>
            <person name="Kruys A."/>
            <person name="Hutchinson M.I."/>
            <person name="Powell A.J."/>
            <person name="Barry K."/>
            <person name="Miller A.N."/>
            <person name="Grigoriev I.V."/>
            <person name="Debuchy R."/>
            <person name="Gladieux P."/>
            <person name="Thoren M.H."/>
            <person name="Johannesson H."/>
        </authorList>
    </citation>
    <scope>NUCLEOTIDE SEQUENCE</scope>
    <source>
        <strain evidence="2">PSN293</strain>
    </source>
</reference>
<keyword evidence="3" id="KW-1185">Reference proteome</keyword>
<dbReference type="Proteomes" id="UP001301769">
    <property type="component" value="Unassembled WGS sequence"/>
</dbReference>
<accession>A0AAN6XYQ3</accession>
<dbReference type="EMBL" id="MU858216">
    <property type="protein sequence ID" value="KAK4209100.1"/>
    <property type="molecule type" value="Genomic_DNA"/>
</dbReference>
<evidence type="ECO:0000256" key="1">
    <source>
        <dbReference type="SAM" id="SignalP"/>
    </source>
</evidence>
<protein>
    <recommendedName>
        <fullName evidence="4">Fungal calcium binding protein domain-containing protein</fullName>
    </recommendedName>
</protein>
<proteinExistence type="predicted"/>